<dbReference type="KEGG" id="bse:Bsel_0145"/>
<dbReference type="EMBL" id="CP001791">
    <property type="protein sequence ID" value="ADH97694.1"/>
    <property type="molecule type" value="Genomic_DNA"/>
</dbReference>
<dbReference type="InterPro" id="IPR003439">
    <property type="entry name" value="ABC_transporter-like_ATP-bd"/>
</dbReference>
<keyword evidence="4 8" id="KW-0547">Nucleotide-binding</keyword>
<protein>
    <recommendedName>
        <fullName evidence="8">Energy-coupling factor transporter ATP-binding protein EcfA2</fullName>
        <ecNumber evidence="8">7.-.-.-</ecNumber>
    </recommendedName>
</protein>
<reference evidence="10" key="1">
    <citation type="submission" date="2009-10" db="EMBL/GenBank/DDBJ databases">
        <title>Complete sequence of Bacillus selenitireducens MLS10.</title>
        <authorList>
            <consortium name="US DOE Joint Genome Institute"/>
            <person name="Lucas S."/>
            <person name="Copeland A."/>
            <person name="Lapidus A."/>
            <person name="Glavina del Rio T."/>
            <person name="Dalin E."/>
            <person name="Tice H."/>
            <person name="Bruce D."/>
            <person name="Goodwin L."/>
            <person name="Pitluck S."/>
            <person name="Sims D."/>
            <person name="Brettin T."/>
            <person name="Detter J.C."/>
            <person name="Han C."/>
            <person name="Larimer F."/>
            <person name="Land M."/>
            <person name="Hauser L."/>
            <person name="Kyrpides N."/>
            <person name="Ovchinnikova G."/>
            <person name="Stolz J."/>
        </authorList>
    </citation>
    <scope>NUCLEOTIDE SEQUENCE [LARGE SCALE GENOMIC DNA]</scope>
    <source>
        <strain evidence="10">MLS10</strain>
    </source>
</reference>
<dbReference type="GO" id="GO:0005524">
    <property type="term" value="F:ATP binding"/>
    <property type="evidence" value="ECO:0007669"/>
    <property type="project" value="UniProtKB-UniRule"/>
</dbReference>
<evidence type="ECO:0000259" key="9">
    <source>
        <dbReference type="PROSITE" id="PS50893"/>
    </source>
</evidence>
<keyword evidence="3 8" id="KW-1003">Cell membrane</keyword>
<evidence type="ECO:0000256" key="1">
    <source>
        <dbReference type="ARBA" id="ARBA00004202"/>
    </source>
</evidence>
<dbReference type="InterPro" id="IPR003593">
    <property type="entry name" value="AAA+_ATPase"/>
</dbReference>
<evidence type="ECO:0000256" key="3">
    <source>
        <dbReference type="ARBA" id="ARBA00022475"/>
    </source>
</evidence>
<keyword evidence="2 8" id="KW-0813">Transport</keyword>
<keyword evidence="5 8" id="KW-0067">ATP-binding</keyword>
<evidence type="ECO:0000313" key="10">
    <source>
        <dbReference type="EMBL" id="ADH97694.1"/>
    </source>
</evidence>
<evidence type="ECO:0000256" key="2">
    <source>
        <dbReference type="ARBA" id="ARBA00022448"/>
    </source>
</evidence>
<dbReference type="Proteomes" id="UP000000271">
    <property type="component" value="Chromosome"/>
</dbReference>
<comment type="function">
    <text evidence="8">ATP-binding (A) component of a common energy-coupling factor (ECF) ABC-transporter complex.</text>
</comment>
<keyword evidence="6" id="KW-1278">Translocase</keyword>
<feature type="domain" description="ABC transporter" evidence="9">
    <location>
        <begin position="3"/>
        <end position="247"/>
    </location>
</feature>
<evidence type="ECO:0000256" key="6">
    <source>
        <dbReference type="ARBA" id="ARBA00022967"/>
    </source>
</evidence>
<dbReference type="InterPro" id="IPR015856">
    <property type="entry name" value="ABC_transpr_CbiO/EcfA_su"/>
</dbReference>
<dbReference type="PANTHER" id="PTHR43553:SF27">
    <property type="entry name" value="ENERGY-COUPLING FACTOR TRANSPORTER ATP-BINDING PROTEIN ECFA2"/>
    <property type="match status" value="1"/>
</dbReference>
<dbReference type="AlphaFoldDB" id="D6XVS1"/>
<dbReference type="PROSITE" id="PS00211">
    <property type="entry name" value="ABC_TRANSPORTER_1"/>
    <property type="match status" value="1"/>
</dbReference>
<comment type="subcellular location">
    <subcellularLocation>
        <location evidence="1 8">Cell membrane</location>
        <topology evidence="1 8">Peripheral membrane protein</topology>
    </subcellularLocation>
</comment>
<dbReference type="NCBIfam" id="TIGR04521">
    <property type="entry name" value="ECF_ATPase_2"/>
    <property type="match status" value="1"/>
</dbReference>
<dbReference type="GO" id="GO:0015087">
    <property type="term" value="F:cobalt ion transmembrane transporter activity"/>
    <property type="evidence" value="ECO:0007669"/>
    <property type="project" value="UniProtKB-ARBA"/>
</dbReference>
<dbReference type="InterPro" id="IPR027417">
    <property type="entry name" value="P-loop_NTPase"/>
</dbReference>
<evidence type="ECO:0000256" key="4">
    <source>
        <dbReference type="ARBA" id="ARBA00022741"/>
    </source>
</evidence>
<dbReference type="PANTHER" id="PTHR43553">
    <property type="entry name" value="HEAVY METAL TRANSPORTER"/>
    <property type="match status" value="1"/>
</dbReference>
<dbReference type="HOGENOM" id="CLU_000604_1_22_9"/>
<dbReference type="RefSeq" id="WP_013171123.1">
    <property type="nucleotide sequence ID" value="NC_014219.1"/>
</dbReference>
<sequence length="298" mass="33459">MDIHVKDMTHLYMPGTPFEQDALKSVNLTFSDRQWTTIVGRTGSGKSTFIQHLNGLLKPYHGSLTVKGVTITRETKQRTLHQLRKKVGMVFQFPEQQLFAEEVITDVMYGPLNLGKTKDEARALAEEALSLTGLDPSLYEQSPFELSGGQMRRVAIAGVMAMDPELLILDEPTAGLDPDSHVRMMAMFEEWYRSRPKRGVVLVTHQMQDAARFSDEVLVMHGGRLAEQETPEALFLNDTLLKRYSLSAPPSLELIRLFMDRVGMQEQIDTLPLTAGDTAQALKALLERKETEGADRDV</sequence>
<evidence type="ECO:0000256" key="5">
    <source>
        <dbReference type="ARBA" id="ARBA00022840"/>
    </source>
</evidence>
<dbReference type="Gene3D" id="3.40.50.300">
    <property type="entry name" value="P-loop containing nucleotide triphosphate hydrolases"/>
    <property type="match status" value="1"/>
</dbReference>
<dbReference type="SMART" id="SM00382">
    <property type="entry name" value="AAA"/>
    <property type="match status" value="1"/>
</dbReference>
<dbReference type="Pfam" id="PF00005">
    <property type="entry name" value="ABC_tran"/>
    <property type="match status" value="1"/>
</dbReference>
<dbReference type="GO" id="GO:0043190">
    <property type="term" value="C:ATP-binding cassette (ABC) transporter complex"/>
    <property type="evidence" value="ECO:0007669"/>
    <property type="project" value="TreeGrafter"/>
</dbReference>
<keyword evidence="7 8" id="KW-0472">Membrane</keyword>
<comment type="subunit">
    <text evidence="8">Forms a stable energy-coupling factor (ECF) transporter complex composed of 2 membrane-embedded substrate-binding proteins (S component), 2 ATP-binding proteins (A component) and 2 transmembrane proteins (T component).</text>
</comment>
<organism evidence="10 11">
    <name type="scientific">Bacillus selenitireducens (strain ATCC 700615 / DSM 15326 / MLS10)</name>
    <dbReference type="NCBI Taxonomy" id="439292"/>
    <lineage>
        <taxon>Bacteria</taxon>
        <taxon>Bacillati</taxon>
        <taxon>Bacillota</taxon>
        <taxon>Bacilli</taxon>
        <taxon>Bacillales</taxon>
        <taxon>Bacillaceae</taxon>
        <taxon>Salisediminibacterium</taxon>
    </lineage>
</organism>
<name>D6XVS1_BACIE</name>
<keyword evidence="11" id="KW-1185">Reference proteome</keyword>
<dbReference type="FunFam" id="3.40.50.300:FF:000224">
    <property type="entry name" value="Energy-coupling factor transporter ATP-binding protein EcfA"/>
    <property type="match status" value="1"/>
</dbReference>
<evidence type="ECO:0000256" key="7">
    <source>
        <dbReference type="ARBA" id="ARBA00023136"/>
    </source>
</evidence>
<dbReference type="SUPFAM" id="SSF52540">
    <property type="entry name" value="P-loop containing nucleoside triphosphate hydrolases"/>
    <property type="match status" value="1"/>
</dbReference>
<dbReference type="GO" id="GO:0042626">
    <property type="term" value="F:ATPase-coupled transmembrane transporter activity"/>
    <property type="evidence" value="ECO:0007669"/>
    <property type="project" value="TreeGrafter"/>
</dbReference>
<comment type="similarity">
    <text evidence="8">Belongs to the ABC transporter superfamily. Energy-coupling factor EcfA family.</text>
</comment>
<dbReference type="STRING" id="439292.Bsel_0145"/>
<evidence type="ECO:0000313" key="11">
    <source>
        <dbReference type="Proteomes" id="UP000000271"/>
    </source>
</evidence>
<gene>
    <name evidence="10" type="ordered locus">Bsel_0145</name>
</gene>
<dbReference type="GO" id="GO:0016887">
    <property type="term" value="F:ATP hydrolysis activity"/>
    <property type="evidence" value="ECO:0007669"/>
    <property type="project" value="InterPro"/>
</dbReference>
<dbReference type="EC" id="7.-.-.-" evidence="8"/>
<dbReference type="CDD" id="cd03225">
    <property type="entry name" value="ABC_cobalt_CbiO_domain1"/>
    <property type="match status" value="1"/>
</dbReference>
<dbReference type="InterPro" id="IPR050095">
    <property type="entry name" value="ECF_ABC_transporter_ATP-bd"/>
</dbReference>
<evidence type="ECO:0000256" key="8">
    <source>
        <dbReference type="RuleBase" id="RU365104"/>
    </source>
</evidence>
<dbReference type="OrthoDB" id="9784332at2"/>
<dbReference type="InterPro" id="IPR017871">
    <property type="entry name" value="ABC_transporter-like_CS"/>
</dbReference>
<dbReference type="PROSITE" id="PS50893">
    <property type="entry name" value="ABC_TRANSPORTER_2"/>
    <property type="match status" value="1"/>
</dbReference>
<dbReference type="InterPro" id="IPR030946">
    <property type="entry name" value="EcfA2"/>
</dbReference>
<proteinExistence type="inferred from homology"/>
<accession>D6XVS1</accession>
<dbReference type="eggNOG" id="COG1122">
    <property type="taxonomic scope" value="Bacteria"/>
</dbReference>